<name>A0ABS1CVJ4_9PROT</name>
<evidence type="ECO:0000259" key="2">
    <source>
        <dbReference type="Pfam" id="PF04909"/>
    </source>
</evidence>
<dbReference type="InterPro" id="IPR032465">
    <property type="entry name" value="ACMSD"/>
</dbReference>
<organism evidence="3 4">
    <name type="scientific">Paracraurococcus ruber</name>
    <dbReference type="NCBI Taxonomy" id="77675"/>
    <lineage>
        <taxon>Bacteria</taxon>
        <taxon>Pseudomonadati</taxon>
        <taxon>Pseudomonadota</taxon>
        <taxon>Alphaproteobacteria</taxon>
        <taxon>Acetobacterales</taxon>
        <taxon>Roseomonadaceae</taxon>
        <taxon>Paracraurococcus</taxon>
    </lineage>
</organism>
<evidence type="ECO:0000313" key="4">
    <source>
        <dbReference type="Proteomes" id="UP000697995"/>
    </source>
</evidence>
<dbReference type="Proteomes" id="UP000697995">
    <property type="component" value="Unassembled WGS sequence"/>
</dbReference>
<dbReference type="EMBL" id="NRSG01000048">
    <property type="protein sequence ID" value="MBK1658368.1"/>
    <property type="molecule type" value="Genomic_DNA"/>
</dbReference>
<comment type="caution">
    <text evidence="3">The sequence shown here is derived from an EMBL/GenBank/DDBJ whole genome shotgun (WGS) entry which is preliminary data.</text>
</comment>
<dbReference type="InterPro" id="IPR006680">
    <property type="entry name" value="Amidohydro-rel"/>
</dbReference>
<dbReference type="GO" id="GO:0016787">
    <property type="term" value="F:hydrolase activity"/>
    <property type="evidence" value="ECO:0007669"/>
    <property type="project" value="UniProtKB-KW"/>
</dbReference>
<sequence length="364" mass="40488">MNAVSPPVANSVTLGAVDCDIHPGVPGIKALLPYMDDHWRDHFVRRAADDFDLASYPPRSPLVCRADWRPPQGKPGTSFDLLKAQALDAFGLRYAICNPLYGGAVAVSDHMGAAICRAMNDWVAAEWLARDHRLRASIVVPATAPDLAVEEIERLAPDKRFVQVLLPAAAEMLYGKRYYWPVWDAAVRHGLPVGLHAGLAYRYAPTSNGWPSHHLHDYVAASQVFEDQLLSLVTEGTFGRFPALKVVLIESGVTWLPGFLWRHLKTWRGTRPEVPWVDRPPTEIIRDQVRLTMQPFDAPPDPEVVAQVIDQLGSDEMLLFATDYPHWQFDGMQATPAGIPPAILKKAMQDNPLATYPRLRETAS</sequence>
<proteinExistence type="predicted"/>
<evidence type="ECO:0000313" key="3">
    <source>
        <dbReference type="EMBL" id="MBK1658368.1"/>
    </source>
</evidence>
<dbReference type="SUPFAM" id="SSF51556">
    <property type="entry name" value="Metallo-dependent hydrolases"/>
    <property type="match status" value="1"/>
</dbReference>
<keyword evidence="4" id="KW-1185">Reference proteome</keyword>
<dbReference type="RefSeq" id="WP_133220260.1">
    <property type="nucleotide sequence ID" value="NZ_NRSG01000048.1"/>
</dbReference>
<gene>
    <name evidence="3" type="ORF">CKO45_09005</name>
</gene>
<dbReference type="PANTHER" id="PTHR21240:SF28">
    <property type="entry name" value="ISO-OROTATE DECARBOXYLASE (EUROFUNG)"/>
    <property type="match status" value="1"/>
</dbReference>
<evidence type="ECO:0000256" key="1">
    <source>
        <dbReference type="ARBA" id="ARBA00023239"/>
    </source>
</evidence>
<dbReference type="PANTHER" id="PTHR21240">
    <property type="entry name" value="2-AMINO-3-CARBOXYLMUCONATE-6-SEMIALDEHYDE DECARBOXYLASE"/>
    <property type="match status" value="1"/>
</dbReference>
<feature type="domain" description="Amidohydrolase-related" evidence="2">
    <location>
        <begin position="17"/>
        <end position="357"/>
    </location>
</feature>
<dbReference type="InterPro" id="IPR032466">
    <property type="entry name" value="Metal_Hydrolase"/>
</dbReference>
<keyword evidence="1" id="KW-0456">Lyase</keyword>
<protein>
    <submittedName>
        <fullName evidence="3">Hydrolase</fullName>
    </submittedName>
</protein>
<dbReference type="Pfam" id="PF04909">
    <property type="entry name" value="Amidohydro_2"/>
    <property type="match status" value="1"/>
</dbReference>
<keyword evidence="3" id="KW-0378">Hydrolase</keyword>
<accession>A0ABS1CVJ4</accession>
<dbReference type="Gene3D" id="3.20.20.140">
    <property type="entry name" value="Metal-dependent hydrolases"/>
    <property type="match status" value="1"/>
</dbReference>
<reference evidence="3 4" key="1">
    <citation type="journal article" date="2020" name="Microorganisms">
        <title>Osmotic Adaptation and Compatible Solute Biosynthesis of Phototrophic Bacteria as Revealed from Genome Analyses.</title>
        <authorList>
            <person name="Imhoff J.F."/>
            <person name="Rahn T."/>
            <person name="Kunzel S."/>
            <person name="Keller A."/>
            <person name="Neulinger S.C."/>
        </authorList>
    </citation>
    <scope>NUCLEOTIDE SEQUENCE [LARGE SCALE GENOMIC DNA]</scope>
    <source>
        <strain evidence="3 4">DSM 15382</strain>
    </source>
</reference>